<keyword evidence="2" id="KW-0813">Transport</keyword>
<feature type="transmembrane region" description="Helical" evidence="10">
    <location>
        <begin position="152"/>
        <end position="172"/>
    </location>
</feature>
<evidence type="ECO:0000256" key="1">
    <source>
        <dbReference type="ARBA" id="ARBA00004141"/>
    </source>
</evidence>
<feature type="region of interest" description="Disordered" evidence="9">
    <location>
        <begin position="824"/>
        <end position="874"/>
    </location>
</feature>
<dbReference type="PANTHER" id="PTHR24221">
    <property type="entry name" value="ATP-BINDING CASSETTE SUB-FAMILY B"/>
    <property type="match status" value="1"/>
</dbReference>
<evidence type="ECO:0000256" key="4">
    <source>
        <dbReference type="ARBA" id="ARBA00022741"/>
    </source>
</evidence>
<feature type="transmembrane region" description="Helical" evidence="10">
    <location>
        <begin position="520"/>
        <end position="539"/>
    </location>
</feature>
<feature type="transmembrane region" description="Helical" evidence="10">
    <location>
        <begin position="87"/>
        <end position="106"/>
    </location>
</feature>
<dbReference type="Gene3D" id="3.40.50.300">
    <property type="entry name" value="P-loop containing nucleotide triphosphate hydrolases"/>
    <property type="match status" value="1"/>
</dbReference>
<proteinExistence type="inferred from homology"/>
<dbReference type="GO" id="GO:0005524">
    <property type="term" value="F:ATP binding"/>
    <property type="evidence" value="ECO:0007669"/>
    <property type="project" value="UniProtKB-KW"/>
</dbReference>
<dbReference type="InterPro" id="IPR027417">
    <property type="entry name" value="P-loop_NTPase"/>
</dbReference>
<organism evidence="13 14">
    <name type="scientific">Lojkania enalia</name>
    <dbReference type="NCBI Taxonomy" id="147567"/>
    <lineage>
        <taxon>Eukaryota</taxon>
        <taxon>Fungi</taxon>
        <taxon>Dikarya</taxon>
        <taxon>Ascomycota</taxon>
        <taxon>Pezizomycotina</taxon>
        <taxon>Dothideomycetes</taxon>
        <taxon>Pleosporomycetidae</taxon>
        <taxon>Pleosporales</taxon>
        <taxon>Pleosporales incertae sedis</taxon>
        <taxon>Lojkania</taxon>
    </lineage>
</organism>
<evidence type="ECO:0000256" key="5">
    <source>
        <dbReference type="ARBA" id="ARBA00022840"/>
    </source>
</evidence>
<dbReference type="PROSITE" id="PS00211">
    <property type="entry name" value="ABC_TRANSPORTER_1"/>
    <property type="match status" value="1"/>
</dbReference>
<feature type="domain" description="ABC transporter" evidence="11">
    <location>
        <begin position="582"/>
        <end position="816"/>
    </location>
</feature>
<dbReference type="GO" id="GO:0016020">
    <property type="term" value="C:membrane"/>
    <property type="evidence" value="ECO:0007669"/>
    <property type="project" value="UniProtKB-SubCell"/>
</dbReference>
<dbReference type="InterPro" id="IPR003593">
    <property type="entry name" value="AAA+_ATPase"/>
</dbReference>
<gene>
    <name evidence="13" type="ORF">CC78DRAFT_528902</name>
</gene>
<dbReference type="Proteomes" id="UP000800093">
    <property type="component" value="Unassembled WGS sequence"/>
</dbReference>
<dbReference type="GO" id="GO:0016887">
    <property type="term" value="F:ATP hydrolysis activity"/>
    <property type="evidence" value="ECO:0007669"/>
    <property type="project" value="InterPro"/>
</dbReference>
<dbReference type="PANTHER" id="PTHR24221:SF503">
    <property type="entry name" value="MITOCHONDRIAL POTASSIUM CHANNEL ATP-BINDING SUBUNIT"/>
    <property type="match status" value="1"/>
</dbReference>
<comment type="caution">
    <text evidence="13">The sequence shown here is derived from an EMBL/GenBank/DDBJ whole genome shotgun (WGS) entry which is preliminary data.</text>
</comment>
<feature type="domain" description="ABC transmembrane type-1" evidence="12">
    <location>
        <begin position="276"/>
        <end position="548"/>
    </location>
</feature>
<evidence type="ECO:0000313" key="14">
    <source>
        <dbReference type="Proteomes" id="UP000800093"/>
    </source>
</evidence>
<comment type="subcellular location">
    <subcellularLocation>
        <location evidence="1">Membrane</location>
        <topology evidence="1">Multi-pass membrane protein</topology>
    </subcellularLocation>
</comment>
<dbReference type="SUPFAM" id="SSF52540">
    <property type="entry name" value="P-loop containing nucleoside triphosphate hydrolases"/>
    <property type="match status" value="1"/>
</dbReference>
<dbReference type="SUPFAM" id="SSF90123">
    <property type="entry name" value="ABC transporter transmembrane region"/>
    <property type="match status" value="1"/>
</dbReference>
<sequence length="874" mass="97718">MNYPHGVYAEGTALTIIDYLHAPAVGFYFLGALLFASCVLQKAKFVSWNTRRTSLALVLSIFLSYVAEVFYYLFYSIADNNYSAPQHSVIHCLGAIFLWSPIASSIHKSDRLLWHPYFGAFVLEFFFETTVCFLRGIALFPHDRYSNVPLGFGSFRAILSVILVIDGLLVLLKKQEKGQDEEQFLLGGQPNGAPKQPDPGYGSINQDASDDEGDEQLGDGDKDIKAQQAKRLEEEGGWVGYLKGFTIFMPYLWPKNDWKMVFCLIGRGLYLIQGRVLNLLTPRQIGIITNKLSARNPVMPWADISLWILYNWLNSDSGFGIVDNIASYYIENTARERISALTFKHVMSLSMEFHTNKSSGEVIKAVEQASSLNNLIELVFFEICPILIDLVVAMWYVSHLFNAYMAFIILFMGATYVWLGIYFTSWAQVKRRTYMEKSRFESKTIYEAIPNWLTVSYFNRHPHEQQRYGSAVRGTISAQYAYLFRSLGGHAIQSMVMNFGFAGCCIFAMSQIVYHGKSVGSLITFIMYWETMMSPLWMMSYSYKQISSSLIDAERALQLLNTKPTVTDPDNPEPLDCKDTKVEFKDVDFAYDERKPVLKNINFTAESGQTVAFVGETGGGKSTMLKLLLRAWDVTGGSIQIGGQDLRSVTQSDLHDALGVVPQDPTLFNQTIMDNVRYARLEATNEEVIEACKAAAIHDTIISFPDGYKSKVGERGVRLSGGQLQRIAIARVFLKNPKIVLLDEATSAVDSAIEAQIQEAFKTLSKGRTTFAIAHRLSTIVEADQILVVDKGEIIERGTHAELIEIGGKYAELWVKQTVGNISTSNSKAESKESSMYGDKGKEQRTGVLIDVTPPEEDARASGSDGLLAGKIEL</sequence>
<name>A0A9P4NAZ0_9PLEO</name>
<dbReference type="InterPro" id="IPR039421">
    <property type="entry name" value="Type_1_exporter"/>
</dbReference>
<dbReference type="Gene3D" id="1.20.1560.10">
    <property type="entry name" value="ABC transporter type 1, transmembrane domain"/>
    <property type="match status" value="1"/>
</dbReference>
<dbReference type="InterPro" id="IPR011527">
    <property type="entry name" value="ABC1_TM_dom"/>
</dbReference>
<dbReference type="InterPro" id="IPR003439">
    <property type="entry name" value="ABC_transporter-like_ATP-bd"/>
</dbReference>
<evidence type="ECO:0000259" key="11">
    <source>
        <dbReference type="PROSITE" id="PS50893"/>
    </source>
</evidence>
<dbReference type="PROSITE" id="PS50929">
    <property type="entry name" value="ABC_TM1F"/>
    <property type="match status" value="1"/>
</dbReference>
<keyword evidence="4" id="KW-0547">Nucleotide-binding</keyword>
<dbReference type="CDD" id="cd18583">
    <property type="entry name" value="ABC_6TM_HMT1"/>
    <property type="match status" value="1"/>
</dbReference>
<dbReference type="FunFam" id="3.40.50.300:FF:000287">
    <property type="entry name" value="Multidrug ABC transporter ATP-binding protein"/>
    <property type="match status" value="1"/>
</dbReference>
<feature type="compositionally biased region" description="Basic and acidic residues" evidence="9">
    <location>
        <begin position="829"/>
        <end position="845"/>
    </location>
</feature>
<dbReference type="InterPro" id="IPR017871">
    <property type="entry name" value="ABC_transporter-like_CS"/>
</dbReference>
<dbReference type="Pfam" id="PF00664">
    <property type="entry name" value="ABC_membrane"/>
    <property type="match status" value="1"/>
</dbReference>
<comment type="similarity">
    <text evidence="8">Belongs to the ABC transporter superfamily. ABCB family. Heavy Metal importer (TC 3.A.1.210) subfamily.</text>
</comment>
<protein>
    <recommendedName>
        <fullName evidence="15">ABC transporter</fullName>
    </recommendedName>
</protein>
<dbReference type="PROSITE" id="PS50893">
    <property type="entry name" value="ABC_TRANSPORTER_2"/>
    <property type="match status" value="1"/>
</dbReference>
<dbReference type="EMBL" id="ML986581">
    <property type="protein sequence ID" value="KAF2269730.1"/>
    <property type="molecule type" value="Genomic_DNA"/>
</dbReference>
<dbReference type="SMART" id="SM00382">
    <property type="entry name" value="AAA"/>
    <property type="match status" value="1"/>
</dbReference>
<dbReference type="OrthoDB" id="6500128at2759"/>
<feature type="transmembrane region" description="Helical" evidence="10">
    <location>
        <begin position="403"/>
        <end position="429"/>
    </location>
</feature>
<evidence type="ECO:0000256" key="6">
    <source>
        <dbReference type="ARBA" id="ARBA00022989"/>
    </source>
</evidence>
<evidence type="ECO:0000259" key="12">
    <source>
        <dbReference type="PROSITE" id="PS50929"/>
    </source>
</evidence>
<feature type="transmembrane region" description="Helical" evidence="10">
    <location>
        <begin position="20"/>
        <end position="41"/>
    </location>
</feature>
<feature type="compositionally biased region" description="Acidic residues" evidence="9">
    <location>
        <begin position="208"/>
        <end position="218"/>
    </location>
</feature>
<feature type="transmembrane region" description="Helical" evidence="10">
    <location>
        <begin position="118"/>
        <end position="140"/>
    </location>
</feature>
<dbReference type="GO" id="GO:0140359">
    <property type="term" value="F:ABC-type transporter activity"/>
    <property type="evidence" value="ECO:0007669"/>
    <property type="project" value="InterPro"/>
</dbReference>
<reference evidence="14" key="1">
    <citation type="journal article" date="2020" name="Stud. Mycol.">
        <title>101 Dothideomycetes genomes: A test case for predicting lifestyles and emergence of pathogens.</title>
        <authorList>
            <person name="Haridas S."/>
            <person name="Albert R."/>
            <person name="Binder M."/>
            <person name="Bloem J."/>
            <person name="LaButti K."/>
            <person name="Salamov A."/>
            <person name="Andreopoulos B."/>
            <person name="Baker S."/>
            <person name="Barry K."/>
            <person name="Bills G."/>
            <person name="Bluhm B."/>
            <person name="Cannon C."/>
            <person name="Castanera R."/>
            <person name="Culley D."/>
            <person name="Daum C."/>
            <person name="Ezra D."/>
            <person name="Gonzalez J."/>
            <person name="Henrissat B."/>
            <person name="Kuo A."/>
            <person name="Liang C."/>
            <person name="Lipzen A."/>
            <person name="Lutzoni F."/>
            <person name="Magnuson J."/>
            <person name="Mondo S."/>
            <person name="Nolan M."/>
            <person name="Ohm R."/>
            <person name="Pangilinan J."/>
            <person name="Park H.-J."/>
            <person name="Ramirez L."/>
            <person name="Alfaro M."/>
            <person name="Sun H."/>
            <person name="Tritt A."/>
            <person name="Yoshinaga Y."/>
            <person name="Zwiers L.-H."/>
            <person name="Turgeon B."/>
            <person name="Goodwin S."/>
            <person name="Spatafora J."/>
            <person name="Crous P."/>
            <person name="Grigoriev I."/>
        </authorList>
    </citation>
    <scope>NUCLEOTIDE SEQUENCE [LARGE SCALE GENOMIC DNA]</scope>
    <source>
        <strain evidence="14">CBS 304.66</strain>
    </source>
</reference>
<evidence type="ECO:0000256" key="3">
    <source>
        <dbReference type="ARBA" id="ARBA00022692"/>
    </source>
</evidence>
<keyword evidence="5" id="KW-0067">ATP-binding</keyword>
<evidence type="ECO:0000256" key="2">
    <source>
        <dbReference type="ARBA" id="ARBA00022448"/>
    </source>
</evidence>
<keyword evidence="6 10" id="KW-1133">Transmembrane helix</keyword>
<dbReference type="AlphaFoldDB" id="A0A9P4NAZ0"/>
<feature type="region of interest" description="Disordered" evidence="9">
    <location>
        <begin position="184"/>
        <end position="220"/>
    </location>
</feature>
<dbReference type="Pfam" id="PF00005">
    <property type="entry name" value="ABC_tran"/>
    <property type="match status" value="1"/>
</dbReference>
<dbReference type="InterPro" id="IPR036640">
    <property type="entry name" value="ABC1_TM_sf"/>
</dbReference>
<accession>A0A9P4NAZ0</accession>
<feature type="transmembrane region" description="Helical" evidence="10">
    <location>
        <begin position="53"/>
        <end position="75"/>
    </location>
</feature>
<evidence type="ECO:0000256" key="8">
    <source>
        <dbReference type="ARBA" id="ARBA00024363"/>
    </source>
</evidence>
<evidence type="ECO:0000256" key="7">
    <source>
        <dbReference type="ARBA" id="ARBA00023136"/>
    </source>
</evidence>
<evidence type="ECO:0000256" key="10">
    <source>
        <dbReference type="SAM" id="Phobius"/>
    </source>
</evidence>
<keyword evidence="14" id="KW-1185">Reference proteome</keyword>
<feature type="transmembrane region" description="Helical" evidence="10">
    <location>
        <begin position="378"/>
        <end position="397"/>
    </location>
</feature>
<evidence type="ECO:0000313" key="13">
    <source>
        <dbReference type="EMBL" id="KAF2269730.1"/>
    </source>
</evidence>
<keyword evidence="7 10" id="KW-0472">Membrane</keyword>
<keyword evidence="3 10" id="KW-0812">Transmembrane</keyword>
<evidence type="ECO:0008006" key="15">
    <source>
        <dbReference type="Google" id="ProtNLM"/>
    </source>
</evidence>
<evidence type="ECO:0000256" key="9">
    <source>
        <dbReference type="SAM" id="MobiDB-lite"/>
    </source>
</evidence>